<evidence type="ECO:0000256" key="1">
    <source>
        <dbReference type="ARBA" id="ARBA00022729"/>
    </source>
</evidence>
<keyword evidence="2" id="KW-0812">Transmembrane</keyword>
<feature type="domain" description="Leucine-binding protein" evidence="3">
    <location>
        <begin position="67"/>
        <end position="170"/>
    </location>
</feature>
<dbReference type="PANTHER" id="PTHR47151:SF2">
    <property type="entry name" value="AMINO ACID BINDING PROTEIN"/>
    <property type="match status" value="1"/>
</dbReference>
<keyword evidence="2" id="KW-0472">Membrane</keyword>
<feature type="non-terminal residue" evidence="4">
    <location>
        <position position="171"/>
    </location>
</feature>
<evidence type="ECO:0000256" key="2">
    <source>
        <dbReference type="SAM" id="Phobius"/>
    </source>
</evidence>
<organism evidence="4">
    <name type="scientific">marine sediment metagenome</name>
    <dbReference type="NCBI Taxonomy" id="412755"/>
    <lineage>
        <taxon>unclassified sequences</taxon>
        <taxon>metagenomes</taxon>
        <taxon>ecological metagenomes</taxon>
    </lineage>
</organism>
<gene>
    <name evidence="4" type="ORF">S01H4_50935</name>
</gene>
<evidence type="ECO:0000313" key="4">
    <source>
        <dbReference type="EMBL" id="GAG95408.1"/>
    </source>
</evidence>
<dbReference type="EMBL" id="BART01028960">
    <property type="protein sequence ID" value="GAG95408.1"/>
    <property type="molecule type" value="Genomic_DNA"/>
</dbReference>
<sequence length="171" mass="18504">MMCCKYRLLRRCFEKSLSILILGEIIMVIYATFGSKGRVLRVSLAALVAGALMLSFSARVWAGGDTLQLAFIGPLSGKDNDAGQAMLDGVNLCVAEINRRGGVDGRKLEVLAYDDQNNKDIARERAREIARDSNALVVIGHYYSSISLEGGNIYKQYGIPAITASATAPEV</sequence>
<proteinExistence type="predicted"/>
<dbReference type="Pfam" id="PF13458">
    <property type="entry name" value="Peripla_BP_6"/>
    <property type="match status" value="1"/>
</dbReference>
<feature type="transmembrane region" description="Helical" evidence="2">
    <location>
        <begin position="39"/>
        <end position="62"/>
    </location>
</feature>
<dbReference type="InterPro" id="IPR028082">
    <property type="entry name" value="Peripla_BP_I"/>
</dbReference>
<keyword evidence="2" id="KW-1133">Transmembrane helix</keyword>
<dbReference type="SUPFAM" id="SSF53822">
    <property type="entry name" value="Periplasmic binding protein-like I"/>
    <property type="match status" value="1"/>
</dbReference>
<feature type="transmembrane region" description="Helical" evidence="2">
    <location>
        <begin position="12"/>
        <end position="33"/>
    </location>
</feature>
<comment type="caution">
    <text evidence="4">The sequence shown here is derived from an EMBL/GenBank/DDBJ whole genome shotgun (WGS) entry which is preliminary data.</text>
</comment>
<name>X1CGK8_9ZZZZ</name>
<keyword evidence="1" id="KW-0732">Signal</keyword>
<dbReference type="InterPro" id="IPR028081">
    <property type="entry name" value="Leu-bd"/>
</dbReference>
<protein>
    <recommendedName>
        <fullName evidence="3">Leucine-binding protein domain-containing protein</fullName>
    </recommendedName>
</protein>
<dbReference type="Gene3D" id="3.40.50.2300">
    <property type="match status" value="1"/>
</dbReference>
<accession>X1CGK8</accession>
<dbReference type="AlphaFoldDB" id="X1CGK8"/>
<reference evidence="4" key="1">
    <citation type="journal article" date="2014" name="Front. Microbiol.">
        <title>High frequency of phylogenetically diverse reductive dehalogenase-homologous genes in deep subseafloor sedimentary metagenomes.</title>
        <authorList>
            <person name="Kawai M."/>
            <person name="Futagami T."/>
            <person name="Toyoda A."/>
            <person name="Takaki Y."/>
            <person name="Nishi S."/>
            <person name="Hori S."/>
            <person name="Arai W."/>
            <person name="Tsubouchi T."/>
            <person name="Morono Y."/>
            <person name="Uchiyama I."/>
            <person name="Ito T."/>
            <person name="Fujiyama A."/>
            <person name="Inagaki F."/>
            <person name="Takami H."/>
        </authorList>
    </citation>
    <scope>NUCLEOTIDE SEQUENCE</scope>
    <source>
        <strain evidence="4">Expedition CK06-06</strain>
    </source>
</reference>
<evidence type="ECO:0000259" key="3">
    <source>
        <dbReference type="Pfam" id="PF13458"/>
    </source>
</evidence>
<dbReference type="PANTHER" id="PTHR47151">
    <property type="entry name" value="LEU/ILE/VAL-BINDING ABC TRANSPORTER SUBUNIT"/>
    <property type="match status" value="1"/>
</dbReference>